<dbReference type="Proteomes" id="UP000588112">
    <property type="component" value="Unassembled WGS sequence"/>
</dbReference>
<dbReference type="InterPro" id="IPR015995">
    <property type="entry name" value="MlrC_N"/>
</dbReference>
<dbReference type="AlphaFoldDB" id="A0A7W9DTT3"/>
<evidence type="ECO:0000259" key="2">
    <source>
        <dbReference type="Pfam" id="PF07364"/>
    </source>
</evidence>
<dbReference type="EMBL" id="JACHBR010000001">
    <property type="protein sequence ID" value="MBB5629755.1"/>
    <property type="molecule type" value="Genomic_DNA"/>
</dbReference>
<gene>
    <name evidence="3" type="ORF">BJ981_005454</name>
</gene>
<dbReference type="InterPro" id="IPR009197">
    <property type="entry name" value="MlrC"/>
</dbReference>
<accession>A0A7W9DTT3</accession>
<dbReference type="RefSeq" id="WP_184615071.1">
    <property type="nucleotide sequence ID" value="NZ_BOOS01000031.1"/>
</dbReference>
<reference evidence="3 4" key="1">
    <citation type="submission" date="2020-08" db="EMBL/GenBank/DDBJ databases">
        <title>Sequencing the genomes of 1000 actinobacteria strains.</title>
        <authorList>
            <person name="Klenk H.-P."/>
        </authorList>
    </citation>
    <scope>NUCLEOTIDE SEQUENCE [LARGE SCALE GENOMIC DNA]</scope>
    <source>
        <strain evidence="3 4">DSM 45790</strain>
    </source>
</reference>
<feature type="domain" description="Microcystin LR degradation protein MlrC N-terminal" evidence="2">
    <location>
        <begin position="4"/>
        <end position="291"/>
    </location>
</feature>
<sequence length="505" mass="53782">MTVRIGLGGIWQETNTFAVEPTTLADFRRYQFFEGPELVASLRGTGTELGGAIDAARQRSAYPVGLFFGAALPSGMVRARAFESMLRRLAALTRARLPLDGLVLSLHGAMVVDGHPDPEAEIVTTLRAVVGDIPIAATLDYHANVGATLPEVTDILVGYRTYPHVDMAERGAEAMEAVLRLLRPPWRGRRPARHLERLPLLTVPPAQEDVAEPMRSILAAAERIRAEPGVWAASALPGFAYAESGRLGFAVYLAAETHAVARARELAAHVWRERDAFSAPLAGPAEAVAEVAGARGRRPTVLVDVADNVGGGSPGDGTALLHALAQAGVAGAIAVIWDPAAVAAAHAGSADRIDLWVGGHSDPAMGPPFRASGPVRRFDSVSYLRTGSYMRGQRVEMGRVAVIETPIGAIVLTENRVVPFDDDHLRAVGLEPRGARVIVAKGAIAWKAAFAGYAARTLYVRTPGYCPAALDQLDYRSRPAPLYPLERDPAWESAVAARLTSGNRP</sequence>
<protein>
    <submittedName>
        <fullName evidence="3">Microcystin degradation protein MlrC</fullName>
    </submittedName>
</protein>
<feature type="domain" description="Microcystin LR degradation protein MlrC C-terminal" evidence="1">
    <location>
        <begin position="302"/>
        <end position="476"/>
    </location>
</feature>
<evidence type="ECO:0000313" key="4">
    <source>
        <dbReference type="Proteomes" id="UP000588112"/>
    </source>
</evidence>
<dbReference type="Pfam" id="PF07364">
    <property type="entry name" value="DUF1485"/>
    <property type="match status" value="1"/>
</dbReference>
<name>A0A7W9DTT3_9ACTN</name>
<evidence type="ECO:0000259" key="1">
    <source>
        <dbReference type="Pfam" id="PF07171"/>
    </source>
</evidence>
<dbReference type="PIRSF" id="PIRSF012702">
    <property type="entry name" value="UCP012702"/>
    <property type="match status" value="1"/>
</dbReference>
<keyword evidence="4" id="KW-1185">Reference proteome</keyword>
<proteinExistence type="predicted"/>
<comment type="caution">
    <text evidence="3">The sequence shown here is derived from an EMBL/GenBank/DDBJ whole genome shotgun (WGS) entry which is preliminary data.</text>
</comment>
<evidence type="ECO:0000313" key="3">
    <source>
        <dbReference type="EMBL" id="MBB5629755.1"/>
    </source>
</evidence>
<organism evidence="3 4">
    <name type="scientific">Sphaerisporangium krabiense</name>
    <dbReference type="NCBI Taxonomy" id="763782"/>
    <lineage>
        <taxon>Bacteria</taxon>
        <taxon>Bacillati</taxon>
        <taxon>Actinomycetota</taxon>
        <taxon>Actinomycetes</taxon>
        <taxon>Streptosporangiales</taxon>
        <taxon>Streptosporangiaceae</taxon>
        <taxon>Sphaerisporangium</taxon>
    </lineage>
</organism>
<dbReference type="InterPro" id="IPR010799">
    <property type="entry name" value="MlrC_C"/>
</dbReference>
<dbReference type="Pfam" id="PF07171">
    <property type="entry name" value="MlrC_C"/>
    <property type="match status" value="1"/>
</dbReference>